<reference evidence="3" key="1">
    <citation type="journal article" date="2018" name="Nat. Microbiol.">
        <title>Leveraging single-cell genomics to expand the fungal tree of life.</title>
        <authorList>
            <person name="Ahrendt S.R."/>
            <person name="Quandt C.A."/>
            <person name="Ciobanu D."/>
            <person name="Clum A."/>
            <person name="Salamov A."/>
            <person name="Andreopoulos B."/>
            <person name="Cheng J.F."/>
            <person name="Woyke T."/>
            <person name="Pelin A."/>
            <person name="Henrissat B."/>
            <person name="Reynolds N.K."/>
            <person name="Benny G.L."/>
            <person name="Smith M.E."/>
            <person name="James T.Y."/>
            <person name="Grigoriev I.V."/>
        </authorList>
    </citation>
    <scope>NUCLEOTIDE SEQUENCE [LARGE SCALE GENOMIC DNA]</scope>
    <source>
        <strain evidence="3">RSA 468</strain>
    </source>
</reference>
<proteinExistence type="predicted"/>
<feature type="compositionally biased region" description="Basic residues" evidence="1">
    <location>
        <begin position="55"/>
        <end position="66"/>
    </location>
</feature>
<sequence>MFKFLGKIFHSSGKHNGISDHRKMSHDSSRPSKRDQRTRLTISHPTGSEPVSYHSRGRAATFHHHPPPPADLPARHSGGHHHHHHPDPYSGYATPEVAAAGGNTSALDPMSYHPSHSTYRSSPSASISTGHSVVSPLTEENLQIHLSLNVPVKESKYERVMRYVMEQRKYAIMDTDSGVDTVTSETAVEPSSASTHQLDKAAGATPVSLTHYVSKGGEGGRQQPIDLDTGAVLTAIPLDPPNTSDAQLGHSTALVTAEQSAYTNPLLMSDPCPPMPASAVDHALINPGPVPHSHLASPYPDMSTPFPADTATAATTTLGSRYRLPSKLDSTMEATKTRRSGAYAGIRSLKRIFRV</sequence>
<keyword evidence="3" id="KW-1185">Reference proteome</keyword>
<feature type="compositionally biased region" description="Polar residues" evidence="1">
    <location>
        <begin position="114"/>
        <end position="124"/>
    </location>
</feature>
<organism evidence="2 3">
    <name type="scientific">Dimargaris cristalligena</name>
    <dbReference type="NCBI Taxonomy" id="215637"/>
    <lineage>
        <taxon>Eukaryota</taxon>
        <taxon>Fungi</taxon>
        <taxon>Fungi incertae sedis</taxon>
        <taxon>Zoopagomycota</taxon>
        <taxon>Kickxellomycotina</taxon>
        <taxon>Dimargaritomycetes</taxon>
        <taxon>Dimargaritales</taxon>
        <taxon>Dimargaritaceae</taxon>
        <taxon>Dimargaris</taxon>
    </lineage>
</organism>
<feature type="region of interest" description="Disordered" evidence="1">
    <location>
        <begin position="11"/>
        <end position="124"/>
    </location>
</feature>
<evidence type="ECO:0000313" key="2">
    <source>
        <dbReference type="EMBL" id="RKP35986.1"/>
    </source>
</evidence>
<accession>A0A4P9ZR49</accession>
<evidence type="ECO:0000256" key="1">
    <source>
        <dbReference type="SAM" id="MobiDB-lite"/>
    </source>
</evidence>
<dbReference type="AlphaFoldDB" id="A0A4P9ZR49"/>
<dbReference type="EMBL" id="ML002740">
    <property type="protein sequence ID" value="RKP35986.1"/>
    <property type="molecule type" value="Genomic_DNA"/>
</dbReference>
<name>A0A4P9ZR49_9FUNG</name>
<evidence type="ECO:0000313" key="3">
    <source>
        <dbReference type="Proteomes" id="UP000268162"/>
    </source>
</evidence>
<protein>
    <submittedName>
        <fullName evidence="2">Uncharacterized protein</fullName>
    </submittedName>
</protein>
<gene>
    <name evidence="2" type="ORF">BJ085DRAFT_31601</name>
</gene>
<feature type="compositionally biased region" description="Basic and acidic residues" evidence="1">
    <location>
        <begin position="17"/>
        <end position="38"/>
    </location>
</feature>
<dbReference type="Proteomes" id="UP000268162">
    <property type="component" value="Unassembled WGS sequence"/>
</dbReference>